<dbReference type="GO" id="GO:0071555">
    <property type="term" value="P:cell wall organization"/>
    <property type="evidence" value="ECO:0007669"/>
    <property type="project" value="UniProtKB-UniRule"/>
</dbReference>
<evidence type="ECO:0000259" key="9">
    <source>
        <dbReference type="PROSITE" id="PS52029"/>
    </source>
</evidence>
<feature type="domain" description="L,D-TPase catalytic" evidence="9">
    <location>
        <begin position="389"/>
        <end position="515"/>
    </location>
</feature>
<organism evidence="10 11">
    <name type="scientific">Candidatus Dorea gallistercoris</name>
    <dbReference type="NCBI Taxonomy" id="2838542"/>
    <lineage>
        <taxon>Bacteria</taxon>
        <taxon>Bacillati</taxon>
        <taxon>Bacillota</taxon>
        <taxon>Clostridia</taxon>
        <taxon>Lachnospirales</taxon>
        <taxon>Lachnospiraceae</taxon>
        <taxon>Dorea</taxon>
    </lineage>
</organism>
<keyword evidence="4 6" id="KW-0573">Peptidoglycan synthesis</keyword>
<name>A0A9D1R9W2_9FIRM</name>
<accession>A0A9D1R9W2</accession>
<protein>
    <submittedName>
        <fullName evidence="10">L,D-transpeptidase/peptidoglycan binding protein</fullName>
    </submittedName>
</protein>
<dbReference type="PANTHER" id="PTHR30582">
    <property type="entry name" value="L,D-TRANSPEPTIDASE"/>
    <property type="match status" value="1"/>
</dbReference>
<dbReference type="InterPro" id="IPR038063">
    <property type="entry name" value="Transpep_catalytic_dom"/>
</dbReference>
<dbReference type="Gene3D" id="2.40.440.10">
    <property type="entry name" value="L,D-transpeptidase catalytic domain-like"/>
    <property type="match status" value="1"/>
</dbReference>
<dbReference type="EMBL" id="DXGF01000095">
    <property type="protein sequence ID" value="HIW83687.1"/>
    <property type="molecule type" value="Genomic_DNA"/>
</dbReference>
<proteinExistence type="predicted"/>
<feature type="transmembrane region" description="Helical" evidence="8">
    <location>
        <begin position="59"/>
        <end position="81"/>
    </location>
</feature>
<dbReference type="InterPro" id="IPR050979">
    <property type="entry name" value="LD-transpeptidase"/>
</dbReference>
<dbReference type="InterPro" id="IPR038054">
    <property type="entry name" value="LD_TPept-like_central_sf"/>
</dbReference>
<keyword evidence="5 6" id="KW-0961">Cell wall biogenesis/degradation</keyword>
<feature type="active site" description="Nucleophile" evidence="6">
    <location>
        <position position="491"/>
    </location>
</feature>
<gene>
    <name evidence="10" type="ORF">H9873_05125</name>
</gene>
<dbReference type="InterPro" id="IPR005490">
    <property type="entry name" value="LD_TPept_cat_dom"/>
</dbReference>
<evidence type="ECO:0000256" key="6">
    <source>
        <dbReference type="PROSITE-ProRule" id="PRU01373"/>
    </source>
</evidence>
<dbReference type="Pfam" id="PF03734">
    <property type="entry name" value="YkuD"/>
    <property type="match status" value="1"/>
</dbReference>
<evidence type="ECO:0000256" key="4">
    <source>
        <dbReference type="ARBA" id="ARBA00022984"/>
    </source>
</evidence>
<evidence type="ECO:0000256" key="2">
    <source>
        <dbReference type="ARBA" id="ARBA00022679"/>
    </source>
</evidence>
<evidence type="ECO:0000256" key="5">
    <source>
        <dbReference type="ARBA" id="ARBA00023316"/>
    </source>
</evidence>
<reference evidence="10" key="1">
    <citation type="journal article" date="2021" name="PeerJ">
        <title>Extensive microbial diversity within the chicken gut microbiome revealed by metagenomics and culture.</title>
        <authorList>
            <person name="Gilroy R."/>
            <person name="Ravi A."/>
            <person name="Getino M."/>
            <person name="Pursley I."/>
            <person name="Horton D.L."/>
            <person name="Alikhan N.F."/>
            <person name="Baker D."/>
            <person name="Gharbi K."/>
            <person name="Hall N."/>
            <person name="Watson M."/>
            <person name="Adriaenssens E.M."/>
            <person name="Foster-Nyarko E."/>
            <person name="Jarju S."/>
            <person name="Secka A."/>
            <person name="Antonio M."/>
            <person name="Oren A."/>
            <person name="Chaudhuri R.R."/>
            <person name="La Ragione R."/>
            <person name="Hildebrand F."/>
            <person name="Pallen M.J."/>
        </authorList>
    </citation>
    <scope>NUCLEOTIDE SEQUENCE</scope>
    <source>
        <strain evidence="10">ChiSxjej1B13-11762</strain>
    </source>
</reference>
<keyword evidence="8" id="KW-0472">Membrane</keyword>
<dbReference type="GO" id="GO:0008360">
    <property type="term" value="P:regulation of cell shape"/>
    <property type="evidence" value="ECO:0007669"/>
    <property type="project" value="UniProtKB-UniRule"/>
</dbReference>
<comment type="pathway">
    <text evidence="1 6">Cell wall biogenesis; peptidoglycan biosynthesis.</text>
</comment>
<sequence>DEEEDPEESDDLDQDLDEDSDREELEDGDDTQILDLEDEEEEETDAQKAYRKHKFRKKLAIIIGSIVGVIAAAYIGFAVYFNSHFMFFTTINGADVSLQSVSQVEDHMRQQVENYTLTLEESDGGTEVIDGTDISLEYVPGDQLGQLVEEQDDFLWLKCLWDHPELKAEVGVQYDETALAEQIAGLACMNPENQVASVNAHPEFKETQFEIVPEVVGTQINAEVFNEAVRTSIAGFQPTLNLTDAGCYIQPSYFSDSEEVIAANDAMNSYLKAEITYDFNPNTEVVNASVISQWVTVNDKMEVTFNTEAVKQYIQSLADKYDTKGKSRQFTTATGNTVTVEGGSYGWRIDQEAEYNALTANIQNGEVVTREPEYSSRGASHGSIDIGNTYAEVDLTNQRAYFIQDGQVVLDSPIVTGNPNKGNATPQGTYSLAYKTRNAVLRGDRLPDGSYTYESPVKYWMPFNGGIGFHDASWQSSFGGSRYQTNGSHGCINMPEDQAAKMYDLISDGTPVVCHY</sequence>
<evidence type="ECO:0000256" key="8">
    <source>
        <dbReference type="SAM" id="Phobius"/>
    </source>
</evidence>
<reference evidence="10" key="2">
    <citation type="submission" date="2021-04" db="EMBL/GenBank/DDBJ databases">
        <authorList>
            <person name="Gilroy R."/>
        </authorList>
    </citation>
    <scope>NUCLEOTIDE SEQUENCE</scope>
    <source>
        <strain evidence="10">ChiSxjej1B13-11762</strain>
    </source>
</reference>
<dbReference type="GO" id="GO:0018104">
    <property type="term" value="P:peptidoglycan-protein cross-linking"/>
    <property type="evidence" value="ECO:0007669"/>
    <property type="project" value="TreeGrafter"/>
</dbReference>
<feature type="non-terminal residue" evidence="10">
    <location>
        <position position="1"/>
    </location>
</feature>
<evidence type="ECO:0000256" key="1">
    <source>
        <dbReference type="ARBA" id="ARBA00004752"/>
    </source>
</evidence>
<dbReference type="SUPFAM" id="SSF141523">
    <property type="entry name" value="L,D-transpeptidase catalytic domain-like"/>
    <property type="match status" value="1"/>
</dbReference>
<dbReference type="InterPro" id="IPR022029">
    <property type="entry name" value="YoaR-like_PG-bd"/>
</dbReference>
<dbReference type="GO" id="GO:0071972">
    <property type="term" value="F:peptidoglycan L,D-transpeptidase activity"/>
    <property type="evidence" value="ECO:0007669"/>
    <property type="project" value="TreeGrafter"/>
</dbReference>
<dbReference type="Proteomes" id="UP000824263">
    <property type="component" value="Unassembled WGS sequence"/>
</dbReference>
<evidence type="ECO:0000256" key="3">
    <source>
        <dbReference type="ARBA" id="ARBA00022960"/>
    </source>
</evidence>
<keyword evidence="3 6" id="KW-0133">Cell shape</keyword>
<evidence type="ECO:0000313" key="10">
    <source>
        <dbReference type="EMBL" id="HIW83687.1"/>
    </source>
</evidence>
<dbReference type="SUPFAM" id="SSF143985">
    <property type="entry name" value="L,D-transpeptidase pre-catalytic domain-like"/>
    <property type="match status" value="1"/>
</dbReference>
<feature type="compositionally biased region" description="Acidic residues" evidence="7">
    <location>
        <begin position="1"/>
        <end position="44"/>
    </location>
</feature>
<dbReference type="PROSITE" id="PS52029">
    <property type="entry name" value="LD_TPASE"/>
    <property type="match status" value="1"/>
</dbReference>
<feature type="active site" description="Proton donor/acceptor" evidence="6">
    <location>
        <position position="470"/>
    </location>
</feature>
<keyword evidence="8" id="KW-0812">Transmembrane</keyword>
<dbReference type="CDD" id="cd16913">
    <property type="entry name" value="YkuD_like"/>
    <property type="match status" value="1"/>
</dbReference>
<dbReference type="PANTHER" id="PTHR30582:SF33">
    <property type="entry name" value="EXPORTED PROTEIN"/>
    <property type="match status" value="1"/>
</dbReference>
<dbReference type="Gene3D" id="3.10.20.800">
    <property type="match status" value="1"/>
</dbReference>
<evidence type="ECO:0000256" key="7">
    <source>
        <dbReference type="SAM" id="MobiDB-lite"/>
    </source>
</evidence>
<evidence type="ECO:0000313" key="11">
    <source>
        <dbReference type="Proteomes" id="UP000824263"/>
    </source>
</evidence>
<keyword evidence="8" id="KW-1133">Transmembrane helix</keyword>
<comment type="caution">
    <text evidence="10">The sequence shown here is derived from an EMBL/GenBank/DDBJ whole genome shotgun (WGS) entry which is preliminary data.</text>
</comment>
<dbReference type="GO" id="GO:0016740">
    <property type="term" value="F:transferase activity"/>
    <property type="evidence" value="ECO:0007669"/>
    <property type="project" value="UniProtKB-KW"/>
</dbReference>
<dbReference type="AlphaFoldDB" id="A0A9D1R9W2"/>
<dbReference type="GO" id="GO:0005576">
    <property type="term" value="C:extracellular region"/>
    <property type="evidence" value="ECO:0007669"/>
    <property type="project" value="TreeGrafter"/>
</dbReference>
<feature type="region of interest" description="Disordered" evidence="7">
    <location>
        <begin position="1"/>
        <end position="47"/>
    </location>
</feature>
<dbReference type="Pfam" id="PF12229">
    <property type="entry name" value="PG_binding_4"/>
    <property type="match status" value="1"/>
</dbReference>
<keyword evidence="2" id="KW-0808">Transferase</keyword>